<dbReference type="Gene3D" id="3.50.50.60">
    <property type="entry name" value="FAD/NAD(P)-binding domain"/>
    <property type="match status" value="1"/>
</dbReference>
<dbReference type="EMBL" id="DS989825">
    <property type="protein sequence ID" value="EFR02632.1"/>
    <property type="molecule type" value="Genomic_DNA"/>
</dbReference>
<name>E4UWZ3_ARTGP</name>
<dbReference type="InterPro" id="IPR002938">
    <property type="entry name" value="FAD-bd"/>
</dbReference>
<dbReference type="InterPro" id="IPR036188">
    <property type="entry name" value="FAD/NAD-bd_sf"/>
</dbReference>
<evidence type="ECO:0000259" key="6">
    <source>
        <dbReference type="Pfam" id="PF01494"/>
    </source>
</evidence>
<dbReference type="eggNOG" id="KOG2614">
    <property type="taxonomic scope" value="Eukaryota"/>
</dbReference>
<feature type="domain" description="FAD-binding" evidence="6">
    <location>
        <begin position="144"/>
        <end position="371"/>
    </location>
</feature>
<comment type="similarity">
    <text evidence="1">Belongs to the paxM FAD-dependent monooxygenase family.</text>
</comment>
<evidence type="ECO:0000256" key="5">
    <source>
        <dbReference type="ARBA" id="ARBA00023033"/>
    </source>
</evidence>
<evidence type="ECO:0000313" key="8">
    <source>
        <dbReference type="Proteomes" id="UP000002669"/>
    </source>
</evidence>
<dbReference type="VEuPathDB" id="FungiDB:MGYG_05629"/>
<evidence type="ECO:0000313" key="7">
    <source>
        <dbReference type="EMBL" id="EFR02632.1"/>
    </source>
</evidence>
<dbReference type="OrthoDB" id="16820at2759"/>
<dbReference type="InterPro" id="IPR050493">
    <property type="entry name" value="FAD-dep_Monooxygenase_BioMet"/>
</dbReference>
<dbReference type="PANTHER" id="PTHR13789">
    <property type="entry name" value="MONOOXYGENASE"/>
    <property type="match status" value="1"/>
</dbReference>
<dbReference type="HOGENOM" id="CLU_009665_19_5_1"/>
<sequence length="425" mass="47335">MVCLSEICIIGGGVSGLASALTLAKYLSTREEHANITVYELRDLPASLGGAVNLTPNALRNLYRLEVLPHIYKNEYGTEVDRIELFSNYSGPGQLASMDFVDAQGEPMSGLKGLRVMRLPLLLAMINAIDDTALAGITLNIVYGKKLVKLEHSNAQGEGKVQVSFEDGTVVEADLVLGCDGIHSKTRMSYVDPDRVPVYTGISVAQGYVARKEIASDLHFKDTGMIMARRGSLLTSFYESTRKFVYLAAVTESKEALSRDGWKAKGEDQEAVKADILDRFGDSIFPCVREMITASNGWYLFPVYKLPPGGKWCTERVMLLGDAAHAMPPQGESIGIAIEDAILFARTLAKYRSSPLSETFRVYEELRRHRIDEQYQEASSRWETVRDCGYIVTKLKEMFVPWWIWWTSKARTETFLSDAESVIIP</sequence>
<dbReference type="OMA" id="IHSKTRM"/>
<keyword evidence="2" id="KW-0285">Flavoprotein</keyword>
<proteinExistence type="inferred from homology"/>
<dbReference type="STRING" id="535722.E4UWZ3"/>
<dbReference type="PRINTS" id="PR00420">
    <property type="entry name" value="RNGMNOXGNASE"/>
</dbReference>
<dbReference type="GO" id="GO:0071949">
    <property type="term" value="F:FAD binding"/>
    <property type="evidence" value="ECO:0007669"/>
    <property type="project" value="InterPro"/>
</dbReference>
<evidence type="ECO:0000256" key="3">
    <source>
        <dbReference type="ARBA" id="ARBA00022827"/>
    </source>
</evidence>
<dbReference type="SUPFAM" id="SSF51905">
    <property type="entry name" value="FAD/NAD(P)-binding domain"/>
    <property type="match status" value="1"/>
</dbReference>
<accession>E4UWZ3</accession>
<keyword evidence="5" id="KW-0503">Monooxygenase</keyword>
<keyword evidence="8" id="KW-1185">Reference proteome</keyword>
<dbReference type="RefSeq" id="XP_003173043.1">
    <property type="nucleotide sequence ID" value="XM_003172995.1"/>
</dbReference>
<keyword evidence="4" id="KW-0560">Oxidoreductase</keyword>
<gene>
    <name evidence="7" type="ORF">MGYG_05629</name>
</gene>
<evidence type="ECO:0000256" key="2">
    <source>
        <dbReference type="ARBA" id="ARBA00022630"/>
    </source>
</evidence>
<dbReference type="PANTHER" id="PTHR13789:SF309">
    <property type="entry name" value="PUTATIVE (AFU_ORTHOLOGUE AFUA_6G14510)-RELATED"/>
    <property type="match status" value="1"/>
</dbReference>
<dbReference type="AlphaFoldDB" id="E4UWZ3"/>
<dbReference type="GeneID" id="10028320"/>
<keyword evidence="3" id="KW-0274">FAD</keyword>
<reference evidence="8" key="1">
    <citation type="journal article" date="2012" name="MBio">
        <title>Comparative genome analysis of Trichophyton rubrum and related dermatophytes reveals candidate genes involved in infection.</title>
        <authorList>
            <person name="Martinez D.A."/>
            <person name="Oliver B.G."/>
            <person name="Graeser Y."/>
            <person name="Goldberg J.M."/>
            <person name="Li W."/>
            <person name="Martinez-Rossi N.M."/>
            <person name="Monod M."/>
            <person name="Shelest E."/>
            <person name="Barton R.C."/>
            <person name="Birch E."/>
            <person name="Brakhage A.A."/>
            <person name="Chen Z."/>
            <person name="Gurr S.J."/>
            <person name="Heiman D."/>
            <person name="Heitman J."/>
            <person name="Kosti I."/>
            <person name="Rossi A."/>
            <person name="Saif S."/>
            <person name="Samalova M."/>
            <person name="Saunders C.W."/>
            <person name="Shea T."/>
            <person name="Summerbell R.C."/>
            <person name="Xu J."/>
            <person name="Young S."/>
            <person name="Zeng Q."/>
            <person name="Birren B.W."/>
            <person name="Cuomo C.A."/>
            <person name="White T.C."/>
        </authorList>
    </citation>
    <scope>NUCLEOTIDE SEQUENCE [LARGE SCALE GENOMIC DNA]</scope>
    <source>
        <strain evidence="8">ATCC MYA-4604 / CBS 118893</strain>
    </source>
</reference>
<organism evidence="8">
    <name type="scientific">Arthroderma gypseum (strain ATCC MYA-4604 / CBS 118893)</name>
    <name type="common">Microsporum gypseum</name>
    <dbReference type="NCBI Taxonomy" id="535722"/>
    <lineage>
        <taxon>Eukaryota</taxon>
        <taxon>Fungi</taxon>
        <taxon>Dikarya</taxon>
        <taxon>Ascomycota</taxon>
        <taxon>Pezizomycotina</taxon>
        <taxon>Eurotiomycetes</taxon>
        <taxon>Eurotiomycetidae</taxon>
        <taxon>Onygenales</taxon>
        <taxon>Arthrodermataceae</taxon>
        <taxon>Nannizzia</taxon>
    </lineage>
</organism>
<evidence type="ECO:0000256" key="4">
    <source>
        <dbReference type="ARBA" id="ARBA00023002"/>
    </source>
</evidence>
<evidence type="ECO:0000256" key="1">
    <source>
        <dbReference type="ARBA" id="ARBA00007992"/>
    </source>
</evidence>
<dbReference type="InParanoid" id="E4UWZ3"/>
<protein>
    <submittedName>
        <fullName evidence="7">Salicylate hydroxylase</fullName>
    </submittedName>
</protein>
<dbReference type="Proteomes" id="UP000002669">
    <property type="component" value="Unassembled WGS sequence"/>
</dbReference>
<dbReference type="GO" id="GO:0004497">
    <property type="term" value="F:monooxygenase activity"/>
    <property type="evidence" value="ECO:0007669"/>
    <property type="project" value="UniProtKB-KW"/>
</dbReference>
<dbReference type="Pfam" id="PF01494">
    <property type="entry name" value="FAD_binding_3"/>
    <property type="match status" value="1"/>
</dbReference>